<evidence type="ECO:0000256" key="10">
    <source>
        <dbReference type="ARBA" id="ARBA00022840"/>
    </source>
</evidence>
<dbReference type="RefSeq" id="WP_050058007.1">
    <property type="nucleotide sequence ID" value="NZ_JACHEK010000001.1"/>
</dbReference>
<comment type="function">
    <text evidence="13">Required for the formation of a threonylcarbamoyl group on adenosine at position 37 (t(6)A37) in tRNAs that read codons beginning with adenine.</text>
</comment>
<comment type="subcellular location">
    <subcellularLocation>
        <location evidence="1 13">Cytoplasm</location>
    </subcellularLocation>
</comment>
<feature type="binding site" evidence="14">
    <location>
        <position position="149"/>
    </location>
    <ligand>
        <name>ATP</name>
        <dbReference type="ChEBI" id="CHEBI:30616"/>
    </ligand>
</feature>
<evidence type="ECO:0000256" key="1">
    <source>
        <dbReference type="ARBA" id="ARBA00004496"/>
    </source>
</evidence>
<evidence type="ECO:0000256" key="11">
    <source>
        <dbReference type="ARBA" id="ARBA00029774"/>
    </source>
</evidence>
<keyword evidence="6 13" id="KW-0808">Transferase</keyword>
<name>A0A841JWL0_9BACT</name>
<evidence type="ECO:0000256" key="12">
    <source>
        <dbReference type="ARBA" id="ARBA00048366"/>
    </source>
</evidence>
<dbReference type="PIRSF" id="PIRSF004930">
    <property type="entry name" value="Tln_factor_SUA5"/>
    <property type="match status" value="1"/>
</dbReference>
<dbReference type="InterPro" id="IPR010923">
    <property type="entry name" value="T(6)A37_SUA5"/>
</dbReference>
<dbReference type="GO" id="GO:0003725">
    <property type="term" value="F:double-stranded RNA binding"/>
    <property type="evidence" value="ECO:0007669"/>
    <property type="project" value="UniProtKB-UniRule"/>
</dbReference>
<feature type="binding site" evidence="14">
    <location>
        <position position="41"/>
    </location>
    <ligand>
        <name>L-threonine</name>
        <dbReference type="ChEBI" id="CHEBI:57926"/>
    </ligand>
</feature>
<evidence type="ECO:0000256" key="7">
    <source>
        <dbReference type="ARBA" id="ARBA00022694"/>
    </source>
</evidence>
<dbReference type="GO" id="GO:0061710">
    <property type="term" value="F:L-threonylcarbamoyladenylate synthase"/>
    <property type="evidence" value="ECO:0007669"/>
    <property type="project" value="UniProtKB-EC"/>
</dbReference>
<feature type="binding site" evidence="14">
    <location>
        <position position="157"/>
    </location>
    <ligand>
        <name>ATP</name>
        <dbReference type="ChEBI" id="CHEBI:30616"/>
    </ligand>
</feature>
<evidence type="ECO:0000256" key="2">
    <source>
        <dbReference type="ARBA" id="ARBA00007663"/>
    </source>
</evidence>
<protein>
    <recommendedName>
        <fullName evidence="4 13">Threonylcarbamoyl-AMP synthase</fullName>
        <shortName evidence="13">TC-AMP synthase</shortName>
        <ecNumber evidence="3 13">2.7.7.87</ecNumber>
    </recommendedName>
    <alternativeName>
        <fullName evidence="11 13">L-threonylcarbamoyladenylate synthase</fullName>
    </alternativeName>
</protein>
<evidence type="ECO:0000256" key="4">
    <source>
        <dbReference type="ARBA" id="ARBA00015492"/>
    </source>
</evidence>
<keyword evidence="9 13" id="KW-0547">Nucleotide-binding</keyword>
<dbReference type="GO" id="GO:0008033">
    <property type="term" value="P:tRNA processing"/>
    <property type="evidence" value="ECO:0007669"/>
    <property type="project" value="UniProtKB-KW"/>
</dbReference>
<dbReference type="FunFam" id="3.90.870.10:FF:000009">
    <property type="entry name" value="Threonylcarbamoyl-AMP synthase, putative"/>
    <property type="match status" value="1"/>
</dbReference>
<dbReference type="EC" id="2.7.7.87" evidence="3 13"/>
<feature type="binding site" evidence="14">
    <location>
        <position position="64"/>
    </location>
    <ligand>
        <name>ATP</name>
        <dbReference type="ChEBI" id="CHEBI:30616"/>
    </ligand>
</feature>
<feature type="binding site" evidence="14">
    <location>
        <position position="147"/>
    </location>
    <ligand>
        <name>L-threonine</name>
        <dbReference type="ChEBI" id="CHEBI:57926"/>
    </ligand>
</feature>
<evidence type="ECO:0000256" key="8">
    <source>
        <dbReference type="ARBA" id="ARBA00022695"/>
    </source>
</evidence>
<keyword evidence="17" id="KW-1185">Reference proteome</keyword>
<dbReference type="InterPro" id="IPR038385">
    <property type="entry name" value="Sua5/YwlC_C"/>
</dbReference>
<feature type="binding site" evidence="14">
    <location>
        <position position="127"/>
    </location>
    <ligand>
        <name>L-threonine</name>
        <dbReference type="ChEBI" id="CHEBI:57926"/>
    </ligand>
</feature>
<evidence type="ECO:0000256" key="3">
    <source>
        <dbReference type="ARBA" id="ARBA00012584"/>
    </source>
</evidence>
<feature type="binding site" evidence="14">
    <location>
        <position position="73"/>
    </location>
    <ligand>
        <name>L-threonine</name>
        <dbReference type="ChEBI" id="CHEBI:57926"/>
    </ligand>
</feature>
<dbReference type="Pfam" id="PF03481">
    <property type="entry name" value="Sua5_C"/>
    <property type="match status" value="1"/>
</dbReference>
<dbReference type="PROSITE" id="PS51163">
    <property type="entry name" value="YRDC"/>
    <property type="match status" value="1"/>
</dbReference>
<dbReference type="Gene3D" id="3.90.870.10">
    <property type="entry name" value="DHBP synthase"/>
    <property type="match status" value="1"/>
</dbReference>
<keyword evidence="8 13" id="KW-0548">Nucleotidyltransferase</keyword>
<comment type="similarity">
    <text evidence="2 13">Belongs to the SUA5 family.</text>
</comment>
<evidence type="ECO:0000256" key="14">
    <source>
        <dbReference type="PIRSR" id="PIRSR004930-1"/>
    </source>
</evidence>
<dbReference type="AlphaFoldDB" id="A0A841JWL0"/>
<dbReference type="GO" id="GO:0000049">
    <property type="term" value="F:tRNA binding"/>
    <property type="evidence" value="ECO:0007669"/>
    <property type="project" value="TreeGrafter"/>
</dbReference>
<sequence>MQTPRLIVDASDLNDASSRASIEAAAHILREGGTVAFPTETVYGLGANALRADAVEKIFRAKQRPSWDPLIVHIADIEMLHHVAASVPRNAKRLMDAFWPGPLTLLLPRHPRIPEIVTACRPLVGVRMPQHPVAKELIRTAGVPIAAPSANLFGHTSPTSAQHVADDLDGRIDAILDTGSGETGTEHGLESTVVDAGQHPCVVYRPGAITLAQIRSVCKDAVEFIANERDQNAAPEALPSPGVGIRHYAPHARLVLVEPGPDQARRFAEQANGFPGETLGLMLPEEFSEIAAEKGTLIYRWGRWDDYEELAQRLFAGLRWLDAQGATVILCPLPEAEGIGVAIRDRLSKAARTE</sequence>
<evidence type="ECO:0000256" key="6">
    <source>
        <dbReference type="ARBA" id="ARBA00022679"/>
    </source>
</evidence>
<evidence type="ECO:0000256" key="9">
    <source>
        <dbReference type="ARBA" id="ARBA00022741"/>
    </source>
</evidence>
<dbReference type="GO" id="GO:0005524">
    <property type="term" value="F:ATP binding"/>
    <property type="evidence" value="ECO:0007669"/>
    <property type="project" value="UniProtKB-UniRule"/>
</dbReference>
<dbReference type="Pfam" id="PF01300">
    <property type="entry name" value="Sua5_yciO_yrdC"/>
    <property type="match status" value="1"/>
</dbReference>
<dbReference type="OrthoDB" id="9814580at2"/>
<gene>
    <name evidence="16" type="ORF">HNQ77_000766</name>
</gene>
<dbReference type="InterPro" id="IPR050156">
    <property type="entry name" value="TC-AMP_synthase_SUA5"/>
</dbReference>
<dbReference type="PANTHER" id="PTHR17490">
    <property type="entry name" value="SUA5"/>
    <property type="match status" value="1"/>
</dbReference>
<keyword evidence="7 13" id="KW-0819">tRNA processing</keyword>
<comment type="caution">
    <text evidence="16">The sequence shown here is derived from an EMBL/GenBank/DDBJ whole genome shotgun (WGS) entry which is preliminary data.</text>
</comment>
<keyword evidence="5 13" id="KW-0963">Cytoplasm</keyword>
<feature type="binding site" evidence="14">
    <location>
        <position position="205"/>
    </location>
    <ligand>
        <name>ATP</name>
        <dbReference type="ChEBI" id="CHEBI:30616"/>
    </ligand>
</feature>
<dbReference type="SUPFAM" id="SSF55821">
    <property type="entry name" value="YrdC/RibB"/>
    <property type="match status" value="1"/>
</dbReference>
<evidence type="ECO:0000256" key="13">
    <source>
        <dbReference type="PIRNR" id="PIRNR004930"/>
    </source>
</evidence>
<evidence type="ECO:0000259" key="15">
    <source>
        <dbReference type="PROSITE" id="PS51163"/>
    </source>
</evidence>
<keyword evidence="10 13" id="KW-0067">ATP-binding</keyword>
<dbReference type="InterPro" id="IPR005145">
    <property type="entry name" value="Sua5_C"/>
</dbReference>
<reference evidence="16 17" key="1">
    <citation type="submission" date="2020-08" db="EMBL/GenBank/DDBJ databases">
        <title>Genomic Encyclopedia of Type Strains, Phase IV (KMG-IV): sequencing the most valuable type-strain genomes for metagenomic binning, comparative biology and taxonomic classification.</title>
        <authorList>
            <person name="Goeker M."/>
        </authorList>
    </citation>
    <scope>NUCLEOTIDE SEQUENCE [LARGE SCALE GENOMIC DNA]</scope>
    <source>
        <strain evidence="16 17">DSM 103733</strain>
    </source>
</reference>
<dbReference type="GO" id="GO:0005737">
    <property type="term" value="C:cytoplasm"/>
    <property type="evidence" value="ECO:0007669"/>
    <property type="project" value="UniProtKB-SubCell"/>
</dbReference>
<feature type="binding site" evidence="14">
    <location>
        <position position="248"/>
    </location>
    <ligand>
        <name>ATP</name>
        <dbReference type="ChEBI" id="CHEBI:30616"/>
    </ligand>
</feature>
<comment type="catalytic activity">
    <reaction evidence="12 13">
        <text>L-threonine + hydrogencarbonate + ATP = L-threonylcarbamoyladenylate + diphosphate + H2O</text>
        <dbReference type="Rhea" id="RHEA:36407"/>
        <dbReference type="ChEBI" id="CHEBI:15377"/>
        <dbReference type="ChEBI" id="CHEBI:17544"/>
        <dbReference type="ChEBI" id="CHEBI:30616"/>
        <dbReference type="ChEBI" id="CHEBI:33019"/>
        <dbReference type="ChEBI" id="CHEBI:57926"/>
        <dbReference type="ChEBI" id="CHEBI:73682"/>
        <dbReference type="EC" id="2.7.7.87"/>
    </reaction>
</comment>
<dbReference type="Proteomes" id="UP000538666">
    <property type="component" value="Unassembled WGS sequence"/>
</dbReference>
<dbReference type="NCBIfam" id="TIGR00057">
    <property type="entry name" value="L-threonylcarbamoyladenylate synthase"/>
    <property type="match status" value="1"/>
</dbReference>
<accession>A0A841JWL0</accession>
<dbReference type="InterPro" id="IPR017945">
    <property type="entry name" value="DHBP_synth_RibB-like_a/b_dom"/>
</dbReference>
<dbReference type="InterPro" id="IPR006070">
    <property type="entry name" value="Sua5-like_dom"/>
</dbReference>
<feature type="domain" description="YrdC-like" evidence="15">
    <location>
        <begin position="19"/>
        <end position="209"/>
    </location>
</feature>
<proteinExistence type="inferred from homology"/>
<dbReference type="GO" id="GO:0006450">
    <property type="term" value="P:regulation of translational fidelity"/>
    <property type="evidence" value="ECO:0007669"/>
    <property type="project" value="TreeGrafter"/>
</dbReference>
<evidence type="ECO:0000313" key="16">
    <source>
        <dbReference type="EMBL" id="MBB6142828.1"/>
    </source>
</evidence>
<dbReference type="EMBL" id="JACHEK010000001">
    <property type="protein sequence ID" value="MBB6142828.1"/>
    <property type="molecule type" value="Genomic_DNA"/>
</dbReference>
<feature type="binding site" evidence="14">
    <location>
        <position position="191"/>
    </location>
    <ligand>
        <name>L-threonine</name>
        <dbReference type="ChEBI" id="CHEBI:57926"/>
    </ligand>
</feature>
<organism evidence="16 17">
    <name type="scientific">Silvibacterium bohemicum</name>
    <dbReference type="NCBI Taxonomy" id="1577686"/>
    <lineage>
        <taxon>Bacteria</taxon>
        <taxon>Pseudomonadati</taxon>
        <taxon>Acidobacteriota</taxon>
        <taxon>Terriglobia</taxon>
        <taxon>Terriglobales</taxon>
        <taxon>Acidobacteriaceae</taxon>
        <taxon>Silvibacterium</taxon>
    </lineage>
</organism>
<dbReference type="PANTHER" id="PTHR17490:SF16">
    <property type="entry name" value="THREONYLCARBAMOYL-AMP SYNTHASE"/>
    <property type="match status" value="1"/>
</dbReference>
<evidence type="ECO:0000256" key="5">
    <source>
        <dbReference type="ARBA" id="ARBA00022490"/>
    </source>
</evidence>
<dbReference type="Gene3D" id="3.40.50.11030">
    <property type="entry name" value="Threonylcarbamoyl-AMP synthase, C-terminal domain"/>
    <property type="match status" value="1"/>
</dbReference>
<evidence type="ECO:0000313" key="17">
    <source>
        <dbReference type="Proteomes" id="UP000538666"/>
    </source>
</evidence>